<evidence type="ECO:0000256" key="2">
    <source>
        <dbReference type="ARBA" id="ARBA00008114"/>
    </source>
</evidence>
<dbReference type="GO" id="GO:0016020">
    <property type="term" value="C:membrane"/>
    <property type="evidence" value="ECO:0007669"/>
    <property type="project" value="UniProtKB-SubCell"/>
</dbReference>
<proteinExistence type="inferred from homology"/>
<dbReference type="Gene3D" id="3.30.70.1350">
    <property type="entry name" value="Cation efflux protein, cytoplasmic domain"/>
    <property type="match status" value="1"/>
</dbReference>
<evidence type="ECO:0000256" key="1">
    <source>
        <dbReference type="ARBA" id="ARBA00004141"/>
    </source>
</evidence>
<dbReference type="Proteomes" id="UP000002026">
    <property type="component" value="Chromosome"/>
</dbReference>
<evidence type="ECO:0000313" key="10">
    <source>
        <dbReference type="EMBL" id="ACV23088.1"/>
    </source>
</evidence>
<dbReference type="InterPro" id="IPR027470">
    <property type="entry name" value="Cation_efflux_CTD"/>
</dbReference>
<dbReference type="SUPFAM" id="SSF160240">
    <property type="entry name" value="Cation efflux protein cytoplasmic domain-like"/>
    <property type="match status" value="1"/>
</dbReference>
<dbReference type="FunFam" id="1.20.1510.10:FF:000006">
    <property type="entry name" value="Divalent cation efflux transporter"/>
    <property type="match status" value="1"/>
</dbReference>
<keyword evidence="3" id="KW-0813">Transport</keyword>
<evidence type="ECO:0000256" key="3">
    <source>
        <dbReference type="ARBA" id="ARBA00022448"/>
    </source>
</evidence>
<evidence type="ECO:0000256" key="6">
    <source>
        <dbReference type="ARBA" id="ARBA00023136"/>
    </source>
</evidence>
<feature type="domain" description="Cation efflux protein cytoplasmic" evidence="9">
    <location>
        <begin position="222"/>
        <end position="289"/>
    </location>
</feature>
<feature type="transmembrane region" description="Helical" evidence="7">
    <location>
        <begin position="89"/>
        <end position="107"/>
    </location>
</feature>
<dbReference type="KEGG" id="shi:Shel_20770"/>
<evidence type="ECO:0000313" key="11">
    <source>
        <dbReference type="Proteomes" id="UP000002026"/>
    </source>
</evidence>
<sequence length="380" mass="40859">MAIDTTGSQEGQQLSRDAQIVRTSIVGIAANMLLAAFKAAVGLLSNSIAIVLDAVNNLSDALSSVITIVGTKLAGRTPDRKHPYGYGRIEYITTIIIGAIVLAAGFTSLKESVSSIINHEVASYETVTLVIVAVAVVAKVVLGRYVKAVGERVGSDSLVASGTDATMDSIISASTLVAAFIYIIWGVSLEGWLGAVISVVIMKAGFDILKEALDKILGQRVDGDLSRAIKQTVAETEGVYGAYDLVLNDYGPDRLTGSVHVEVDDDATARDIDIITRRIQQAVFAKYGVIINTVGVYATNNTGLAGQIRERAYEVAKAHPEVLETHGFYLDEELDRLSFDVVVSFDSKDRQAVADEIRREVQELYPQYKTVVLLDEDVSE</sequence>
<dbReference type="RefSeq" id="WP_012799188.1">
    <property type="nucleotide sequence ID" value="NC_013165.1"/>
</dbReference>
<evidence type="ECO:0000259" key="8">
    <source>
        <dbReference type="Pfam" id="PF01545"/>
    </source>
</evidence>
<evidence type="ECO:0000256" key="4">
    <source>
        <dbReference type="ARBA" id="ARBA00022692"/>
    </source>
</evidence>
<evidence type="ECO:0000259" key="9">
    <source>
        <dbReference type="Pfam" id="PF16916"/>
    </source>
</evidence>
<reference evidence="10 11" key="1">
    <citation type="journal article" date="2009" name="Stand. Genomic Sci.">
        <title>Complete genome sequence of Slackia heliotrinireducens type strain (RHS 1).</title>
        <authorList>
            <person name="Pukall R."/>
            <person name="Lapidus A."/>
            <person name="Nolan M."/>
            <person name="Copeland A."/>
            <person name="Glavina Del Rio T."/>
            <person name="Lucas S."/>
            <person name="Chen F."/>
            <person name="Tice H."/>
            <person name="Cheng J.F."/>
            <person name="Chertkov O."/>
            <person name="Bruce D."/>
            <person name="Goodwin L."/>
            <person name="Kuske C."/>
            <person name="Brettin T."/>
            <person name="Detter J.C."/>
            <person name="Han C."/>
            <person name="Pitluck S."/>
            <person name="Pati A."/>
            <person name="Mavrommatis K."/>
            <person name="Ivanova N."/>
            <person name="Ovchinnikova G."/>
            <person name="Chen A."/>
            <person name="Palaniappan K."/>
            <person name="Schneider S."/>
            <person name="Rohde M."/>
            <person name="Chain P."/>
            <person name="D'haeseleer P."/>
            <person name="Goker M."/>
            <person name="Bristow J."/>
            <person name="Eisen J.A."/>
            <person name="Markowitz V."/>
            <person name="Kyrpides N.C."/>
            <person name="Klenk H.P."/>
            <person name="Hugenholtz P."/>
        </authorList>
    </citation>
    <scope>NUCLEOTIDE SEQUENCE [LARGE SCALE GENOMIC DNA]</scope>
    <source>
        <strain evidence="11">ATCC 29202 / DSM 20476 / NCTC 11029 / RHS 1</strain>
    </source>
</reference>
<dbReference type="Gene3D" id="1.20.1510.10">
    <property type="entry name" value="Cation efflux protein transmembrane domain"/>
    <property type="match status" value="1"/>
</dbReference>
<dbReference type="InterPro" id="IPR058533">
    <property type="entry name" value="Cation_efflux_TM"/>
</dbReference>
<dbReference type="Pfam" id="PF01545">
    <property type="entry name" value="Cation_efflux"/>
    <property type="match status" value="1"/>
</dbReference>
<dbReference type="Pfam" id="PF16916">
    <property type="entry name" value="ZT_dimer"/>
    <property type="match status" value="1"/>
</dbReference>
<keyword evidence="5 7" id="KW-1133">Transmembrane helix</keyword>
<feature type="transmembrane region" description="Helical" evidence="7">
    <location>
        <begin position="127"/>
        <end position="146"/>
    </location>
</feature>
<feature type="domain" description="Cation efflux protein transmembrane" evidence="8">
    <location>
        <begin position="25"/>
        <end position="217"/>
    </location>
</feature>
<dbReference type="InterPro" id="IPR002524">
    <property type="entry name" value="Cation_efflux"/>
</dbReference>
<organism evidence="10 11">
    <name type="scientific">Slackia heliotrinireducens (strain ATCC 29202 / DSM 20476 / NCTC 11029 / RHS 1)</name>
    <name type="common">Peptococcus heliotrinreducens</name>
    <dbReference type="NCBI Taxonomy" id="471855"/>
    <lineage>
        <taxon>Bacteria</taxon>
        <taxon>Bacillati</taxon>
        <taxon>Actinomycetota</taxon>
        <taxon>Coriobacteriia</taxon>
        <taxon>Eggerthellales</taxon>
        <taxon>Eggerthellaceae</taxon>
        <taxon>Slackia</taxon>
    </lineage>
</organism>
<protein>
    <submittedName>
        <fullName evidence="10">Cation diffusion facilitator family transporter</fullName>
    </submittedName>
</protein>
<dbReference type="SUPFAM" id="SSF161111">
    <property type="entry name" value="Cation efflux protein transmembrane domain-like"/>
    <property type="match status" value="1"/>
</dbReference>
<gene>
    <name evidence="10" type="ordered locus">Shel_20770</name>
</gene>
<dbReference type="PANTHER" id="PTHR43840">
    <property type="entry name" value="MITOCHONDRIAL METAL TRANSPORTER 1-RELATED"/>
    <property type="match status" value="1"/>
</dbReference>
<dbReference type="AlphaFoldDB" id="C7N853"/>
<keyword evidence="11" id="KW-1185">Reference proteome</keyword>
<keyword evidence="4 7" id="KW-0812">Transmembrane</keyword>
<comment type="similarity">
    <text evidence="2">Belongs to the cation diffusion facilitator (CDF) transporter (TC 2.A.4) family.</text>
</comment>
<evidence type="ECO:0000256" key="7">
    <source>
        <dbReference type="SAM" id="Phobius"/>
    </source>
</evidence>
<dbReference type="InterPro" id="IPR036837">
    <property type="entry name" value="Cation_efflux_CTD_sf"/>
</dbReference>
<dbReference type="eggNOG" id="COG0053">
    <property type="taxonomic scope" value="Bacteria"/>
</dbReference>
<comment type="subcellular location">
    <subcellularLocation>
        <location evidence="1">Membrane</location>
        <topology evidence="1">Multi-pass membrane protein</topology>
    </subcellularLocation>
</comment>
<dbReference type="NCBIfam" id="TIGR01297">
    <property type="entry name" value="CDF"/>
    <property type="match status" value="1"/>
</dbReference>
<dbReference type="InterPro" id="IPR027469">
    <property type="entry name" value="Cation_efflux_TMD_sf"/>
</dbReference>
<dbReference type="STRING" id="471855.Shel_20770"/>
<accession>C7N853</accession>
<dbReference type="HOGENOM" id="CLU_013430_3_4_11"/>
<dbReference type="PANTHER" id="PTHR43840:SF50">
    <property type="entry name" value="MANGANESE EFFLUX SYSTEM PROTEIN MNES"/>
    <property type="match status" value="1"/>
</dbReference>
<name>C7N853_SLAHD</name>
<dbReference type="GO" id="GO:0008324">
    <property type="term" value="F:monoatomic cation transmembrane transporter activity"/>
    <property type="evidence" value="ECO:0007669"/>
    <property type="project" value="InterPro"/>
</dbReference>
<keyword evidence="6 7" id="KW-0472">Membrane</keyword>
<dbReference type="EMBL" id="CP001684">
    <property type="protein sequence ID" value="ACV23088.1"/>
    <property type="molecule type" value="Genomic_DNA"/>
</dbReference>
<dbReference type="InterPro" id="IPR050291">
    <property type="entry name" value="CDF_Transporter"/>
</dbReference>
<evidence type="ECO:0000256" key="5">
    <source>
        <dbReference type="ARBA" id="ARBA00022989"/>
    </source>
</evidence>